<dbReference type="GO" id="GO:0016787">
    <property type="term" value="F:hydrolase activity"/>
    <property type="evidence" value="ECO:0007669"/>
    <property type="project" value="UniProtKB-KW"/>
</dbReference>
<dbReference type="PANTHER" id="PTHR47642">
    <property type="entry name" value="ATP-DEPENDENT DNA HELICASE"/>
    <property type="match status" value="1"/>
</dbReference>
<feature type="region of interest" description="Disordered" evidence="2">
    <location>
        <begin position="947"/>
        <end position="976"/>
    </location>
</feature>
<keyword evidence="1" id="KW-0227">DNA damage</keyword>
<evidence type="ECO:0000259" key="3">
    <source>
        <dbReference type="Pfam" id="PF05970"/>
    </source>
</evidence>
<dbReference type="GO" id="GO:0005524">
    <property type="term" value="F:ATP binding"/>
    <property type="evidence" value="ECO:0007669"/>
    <property type="project" value="UniProtKB-KW"/>
</dbReference>
<organism evidence="6 7">
    <name type="scientific">Paramuricea clavata</name>
    <name type="common">Red gorgonian</name>
    <name type="synonym">Violescent sea-whip</name>
    <dbReference type="NCBI Taxonomy" id="317549"/>
    <lineage>
        <taxon>Eukaryota</taxon>
        <taxon>Metazoa</taxon>
        <taxon>Cnidaria</taxon>
        <taxon>Anthozoa</taxon>
        <taxon>Octocorallia</taxon>
        <taxon>Malacalcyonacea</taxon>
        <taxon>Plexauridae</taxon>
        <taxon>Paramuricea</taxon>
    </lineage>
</organism>
<dbReference type="Pfam" id="PF05970">
    <property type="entry name" value="PIF1"/>
    <property type="match status" value="1"/>
</dbReference>
<evidence type="ECO:0000256" key="1">
    <source>
        <dbReference type="RuleBase" id="RU363044"/>
    </source>
</evidence>
<evidence type="ECO:0000313" key="6">
    <source>
        <dbReference type="EMBL" id="CAB3988507.1"/>
    </source>
</evidence>
<dbReference type="InterPro" id="IPR027417">
    <property type="entry name" value="P-loop_NTPase"/>
</dbReference>
<dbReference type="InterPro" id="IPR051055">
    <property type="entry name" value="PIF1_helicase"/>
</dbReference>
<dbReference type="Proteomes" id="UP001152795">
    <property type="component" value="Unassembled WGS sequence"/>
</dbReference>
<keyword evidence="1" id="KW-0234">DNA repair</keyword>
<feature type="region of interest" description="Disordered" evidence="2">
    <location>
        <begin position="77"/>
        <end position="158"/>
    </location>
</feature>
<dbReference type="InterPro" id="IPR025476">
    <property type="entry name" value="Helitron_helicase-like"/>
</dbReference>
<proteinExistence type="inferred from homology"/>
<feature type="domain" description="Helitron helicase-like" evidence="4">
    <location>
        <begin position="358"/>
        <end position="530"/>
    </location>
</feature>
<dbReference type="EMBL" id="CACRXK020001334">
    <property type="protein sequence ID" value="CAB3988507.1"/>
    <property type="molecule type" value="Genomic_DNA"/>
</dbReference>
<reference evidence="6" key="1">
    <citation type="submission" date="2020-04" db="EMBL/GenBank/DDBJ databases">
        <authorList>
            <person name="Alioto T."/>
            <person name="Alioto T."/>
            <person name="Gomez Garrido J."/>
        </authorList>
    </citation>
    <scope>NUCLEOTIDE SEQUENCE</scope>
    <source>
        <strain evidence="6">A484AB</strain>
    </source>
</reference>
<feature type="domain" description="DUF6570" evidence="5">
    <location>
        <begin position="140"/>
        <end position="264"/>
    </location>
</feature>
<keyword evidence="1 6" id="KW-0347">Helicase</keyword>
<dbReference type="InterPro" id="IPR010285">
    <property type="entry name" value="DNA_helicase_pif1-like_DEAD"/>
</dbReference>
<keyword evidence="1" id="KW-0233">DNA recombination</keyword>
<gene>
    <name evidence="6" type="ORF">PACLA_8A044340</name>
</gene>
<name>A0A6S7GPZ2_PARCT</name>
<sequence>MLIIGLESKWPTIQVLVLVEALRRPKHRFSTCRIFFILRHNRLDPYYLQRRKEDRASKTVDERAKILKNLRATFNTSIASENDQERKDRLAEERKERDEANEQLSMSVDPAVSVDISHSVSEVDEKTESVHEAEPEGRDKKSPKKFSAENDMDPGTVPEQLRGLTQVEEMLISRVCPIMRVYRKHGGQRGYKGHVLNLPQDIQSFLNRLPSRVADLPVLIVRKHGAEDTHQDFTVRRHKVLEAVLWLKTNNPFFKNIEIDRDVIQSLPEMRQRQRKQGAAIQDAVNEVDPLDWPSTEGNLVDEVKTDGLATMAFPTLFPYGKGDPTNRARQHGITLAEAFKHLMKFAEMLADGKFEWRFASHPRFPYWALNMKQRHQLLSQANVYLRQYPADANMTMEELKQMVNSMSANQMVNRLQRYVSKVQGTNQYWYQRLQELLALIEQKGCPTFFFTFSAADMHWPDLQRLLQNDEGASRSERAQAVIDNPHLTDWFFMQRLQEFVRHWLNGVLDAEWHWYRFEYQARGSIHCHGCAKLKNDPDIRELRYKACVAFLESETTRYEMSPDDFEFLCGDVIRQGEDAEKLLIQYVDWLVKTFNEELPDDTWRIPDPHPSAVSATTVDNRDNDYHRLVNTVERHTRCSPAYCLKQKRVDLLAECRFGFPKPLQEETELSLELVVGKNTKSVESELHTKRNDQRLNSHNRVMLENWRANVDLQVIVDEKACARYMAKYAAKGEPRSKSASEILKLSVSSLQNDDQVSSAFKKAMIQVAGDRDMAAQETAHMLLSLPLVGCTFSFVTISLDNSRKVNIDAENEGDEVLQKSALQEYAERTKLRSRYTGLSQLNLMQYVSQYTKVRGELTKRANPYIVRTFPKISANPAGPDFGKYCKYQLIKFKPWEDQPSNAWNNEDESDQMFINAYEFFLMTDELAEENVFRYSDETDRVHDAQCGQSFENDPSDNQDDDDESEVDPDDEEEVDDWMLLCRINQDYGESGNRMSDNEAVDWFETVRAVPKDLLRESPGWIYSQRKEAEEHGQHFREDDQQCVIDPETLNEKQRLAYNIITSQNGDNAEPVYMIVCGTAGTGKTYLISATKQVLAAQCVVTATTGIAAFSINGQTLHSAAQLPIREYRDLQGDSLQRLQLRLEGKRFLIIDEMSMIGHKMLSWLDNRLRAGTGKEDIPFGGMSVILMGDFGQLPPVGDKPMYVSGNGTIVSDHGHSLYLMFESVIILDQVMRQVGEDAEAVAFRALLMRMRNGEVTQEDWKLMLEHSTTSVPMDQFTDAIRLYFDKKSVAEYNYGKLLQLGQPVAKIQAKHSGHGACAATSDEAGGLDAVLFLSTKAEVMLTCNLWAEVGLCNGSFGTIEQIWFAENMGPPNLPIAVLVHFHSYSGPAFLDACSKCVPVPPKVFEWVADGKYLSRQQVPLRLRYAMTIHKSQGQTLTKAVVDLGKGEKVAGCTFVATSRKLNQIHIKVFQIIWRKVELPELDDPAILDVHVDDESEVEDEVEVQPLNEQPRQQDANVNLERHPQRRDGIVLGIHLNTTEKIKQGEWAMDVAISVAFVAIMLWHAVHVCTLLKLQNIIIVM</sequence>
<dbReference type="Pfam" id="PF20209">
    <property type="entry name" value="DUF6570"/>
    <property type="match status" value="1"/>
</dbReference>
<dbReference type="Gene3D" id="3.40.50.300">
    <property type="entry name" value="P-loop containing nucleotide triphosphate hydrolases"/>
    <property type="match status" value="1"/>
</dbReference>
<protein>
    <recommendedName>
        <fullName evidence="1">ATP-dependent DNA helicase</fullName>
        <ecNumber evidence="1">5.6.2.3</ecNumber>
    </recommendedName>
</protein>
<keyword evidence="1" id="KW-0378">Hydrolase</keyword>
<dbReference type="PANTHER" id="PTHR47642:SF5">
    <property type="entry name" value="ATP-DEPENDENT DNA HELICASE"/>
    <property type="match status" value="1"/>
</dbReference>
<feature type="domain" description="DNA helicase Pif1-like DEAD-box helicase" evidence="3">
    <location>
        <begin position="1050"/>
        <end position="1260"/>
    </location>
</feature>
<dbReference type="GO" id="GO:0006310">
    <property type="term" value="P:DNA recombination"/>
    <property type="evidence" value="ECO:0007669"/>
    <property type="project" value="UniProtKB-KW"/>
</dbReference>
<dbReference type="EC" id="5.6.2.3" evidence="1"/>
<comment type="catalytic activity">
    <reaction evidence="1">
        <text>ATP + H2O = ADP + phosphate + H(+)</text>
        <dbReference type="Rhea" id="RHEA:13065"/>
        <dbReference type="ChEBI" id="CHEBI:15377"/>
        <dbReference type="ChEBI" id="CHEBI:15378"/>
        <dbReference type="ChEBI" id="CHEBI:30616"/>
        <dbReference type="ChEBI" id="CHEBI:43474"/>
        <dbReference type="ChEBI" id="CHEBI:456216"/>
        <dbReference type="EC" id="5.6.2.3"/>
    </reaction>
</comment>
<feature type="compositionally biased region" description="Acidic residues" evidence="2">
    <location>
        <begin position="954"/>
        <end position="976"/>
    </location>
</feature>
<dbReference type="GO" id="GO:0000723">
    <property type="term" value="P:telomere maintenance"/>
    <property type="evidence" value="ECO:0007669"/>
    <property type="project" value="InterPro"/>
</dbReference>
<feature type="compositionally biased region" description="Basic and acidic residues" evidence="2">
    <location>
        <begin position="83"/>
        <end position="100"/>
    </location>
</feature>
<evidence type="ECO:0000313" key="7">
    <source>
        <dbReference type="Proteomes" id="UP001152795"/>
    </source>
</evidence>
<comment type="caution">
    <text evidence="6">The sequence shown here is derived from an EMBL/GenBank/DDBJ whole genome shotgun (WGS) entry which is preliminary data.</text>
</comment>
<keyword evidence="7" id="KW-1185">Reference proteome</keyword>
<dbReference type="GO" id="GO:0043139">
    <property type="term" value="F:5'-3' DNA helicase activity"/>
    <property type="evidence" value="ECO:0007669"/>
    <property type="project" value="UniProtKB-EC"/>
</dbReference>
<feature type="compositionally biased region" description="Basic and acidic residues" evidence="2">
    <location>
        <begin position="121"/>
        <end position="140"/>
    </location>
</feature>
<evidence type="ECO:0000259" key="5">
    <source>
        <dbReference type="Pfam" id="PF20209"/>
    </source>
</evidence>
<dbReference type="GO" id="GO:0006281">
    <property type="term" value="P:DNA repair"/>
    <property type="evidence" value="ECO:0007669"/>
    <property type="project" value="UniProtKB-KW"/>
</dbReference>
<comment type="cofactor">
    <cofactor evidence="1">
        <name>Mg(2+)</name>
        <dbReference type="ChEBI" id="CHEBI:18420"/>
    </cofactor>
</comment>
<dbReference type="InterPro" id="IPR046700">
    <property type="entry name" value="DUF6570"/>
</dbReference>
<evidence type="ECO:0000259" key="4">
    <source>
        <dbReference type="Pfam" id="PF14214"/>
    </source>
</evidence>
<dbReference type="SUPFAM" id="SSF52540">
    <property type="entry name" value="P-loop containing nucleoside triphosphate hydrolases"/>
    <property type="match status" value="2"/>
</dbReference>
<keyword evidence="1" id="KW-0067">ATP-binding</keyword>
<dbReference type="Pfam" id="PF14214">
    <property type="entry name" value="Helitron_like_N"/>
    <property type="match status" value="1"/>
</dbReference>
<dbReference type="CDD" id="cd18809">
    <property type="entry name" value="SF1_C_RecD"/>
    <property type="match status" value="1"/>
</dbReference>
<comment type="similarity">
    <text evidence="1">Belongs to the helicase family.</text>
</comment>
<keyword evidence="1" id="KW-0547">Nucleotide-binding</keyword>
<dbReference type="OrthoDB" id="8196283at2759"/>
<evidence type="ECO:0000256" key="2">
    <source>
        <dbReference type="SAM" id="MobiDB-lite"/>
    </source>
</evidence>
<accession>A0A6S7GPZ2</accession>